<dbReference type="AlphaFoldDB" id="A0A6L3ST62"/>
<evidence type="ECO:0008006" key="3">
    <source>
        <dbReference type="Google" id="ProtNLM"/>
    </source>
</evidence>
<name>A0A6L3ST62_9HYPH</name>
<dbReference type="RefSeq" id="WP_151004411.1">
    <property type="nucleotide sequence ID" value="NZ_BPQY01000170.1"/>
</dbReference>
<dbReference type="Proteomes" id="UP000474159">
    <property type="component" value="Unassembled WGS sequence"/>
</dbReference>
<dbReference type="EMBL" id="VZZK01000045">
    <property type="protein sequence ID" value="KAB1072930.1"/>
    <property type="molecule type" value="Genomic_DNA"/>
</dbReference>
<keyword evidence="2" id="KW-1185">Reference proteome</keyword>
<evidence type="ECO:0000313" key="1">
    <source>
        <dbReference type="EMBL" id="KAB1072930.1"/>
    </source>
</evidence>
<comment type="caution">
    <text evidence="1">The sequence shown here is derived from an EMBL/GenBank/DDBJ whole genome shotgun (WGS) entry which is preliminary data.</text>
</comment>
<protein>
    <recommendedName>
        <fullName evidence="3">PilZ domain-containing protein</fullName>
    </recommendedName>
</protein>
<dbReference type="OrthoDB" id="7210926at2"/>
<sequence>MHKTFDSVSDELFKAVVIRTFQASAARGGPAVRQFIDTLRAYEREASAADAAETSPWTDESGPPCSICRIRLWNGCAFDCILSDRTRKSARLLLGQPSRIPCVFTLEIGEGPEQCPARVAWRRQNEIGIEFLEVD</sequence>
<reference evidence="1 2" key="1">
    <citation type="submission" date="2019-09" db="EMBL/GenBank/DDBJ databases">
        <title>YIM 48816 draft genome.</title>
        <authorList>
            <person name="Jiang L."/>
        </authorList>
    </citation>
    <scope>NUCLEOTIDE SEQUENCE [LARGE SCALE GENOMIC DNA]</scope>
    <source>
        <strain evidence="1 2">YIM 48816</strain>
    </source>
</reference>
<organism evidence="1 2">
    <name type="scientific">Methylobacterium soli</name>
    <dbReference type="NCBI Taxonomy" id="553447"/>
    <lineage>
        <taxon>Bacteria</taxon>
        <taxon>Pseudomonadati</taxon>
        <taxon>Pseudomonadota</taxon>
        <taxon>Alphaproteobacteria</taxon>
        <taxon>Hyphomicrobiales</taxon>
        <taxon>Methylobacteriaceae</taxon>
        <taxon>Methylobacterium</taxon>
    </lineage>
</organism>
<gene>
    <name evidence="1" type="ORF">F6X53_27580</name>
</gene>
<proteinExistence type="predicted"/>
<accession>A0A6L3ST62</accession>
<evidence type="ECO:0000313" key="2">
    <source>
        <dbReference type="Proteomes" id="UP000474159"/>
    </source>
</evidence>